<dbReference type="PANTHER" id="PTHR38137:SF1">
    <property type="entry name" value="PRC-BARREL DOMAIN-CONTAINING PROTEIN"/>
    <property type="match status" value="1"/>
</dbReference>
<dbReference type="SUPFAM" id="SSF50346">
    <property type="entry name" value="PRC-barrel domain"/>
    <property type="match status" value="1"/>
</dbReference>
<dbReference type="Gene3D" id="2.30.30.240">
    <property type="entry name" value="PRC-barrel domain"/>
    <property type="match status" value="1"/>
</dbReference>
<evidence type="ECO:0000259" key="1">
    <source>
        <dbReference type="Pfam" id="PF05239"/>
    </source>
</evidence>
<keyword evidence="3" id="KW-1185">Reference proteome</keyword>
<dbReference type="AlphaFoldDB" id="A0A4S3THI3"/>
<organism evidence="2 3">
    <name type="scientific">Salinadaptatus halalkaliphilus</name>
    <dbReference type="NCBI Taxonomy" id="2419781"/>
    <lineage>
        <taxon>Archaea</taxon>
        <taxon>Methanobacteriati</taxon>
        <taxon>Methanobacteriota</taxon>
        <taxon>Stenosarchaea group</taxon>
        <taxon>Halobacteria</taxon>
        <taxon>Halobacteriales</taxon>
        <taxon>Natrialbaceae</taxon>
        <taxon>Salinadaptatus</taxon>
    </lineage>
</organism>
<dbReference type="InterPro" id="IPR027275">
    <property type="entry name" value="PRC-brl_dom"/>
</dbReference>
<accession>A0A4S3THI3</accession>
<proteinExistence type="predicted"/>
<reference evidence="2 3" key="1">
    <citation type="submission" date="2018-10" db="EMBL/GenBank/DDBJ databases">
        <title>Natronolimnobius sp. XQ-INN 246 isolated from Inner Mongolia Autonomous Region of China.</title>
        <authorList>
            <person name="Xue Q."/>
        </authorList>
    </citation>
    <scope>NUCLEOTIDE SEQUENCE [LARGE SCALE GENOMIC DNA]</scope>
    <source>
        <strain evidence="2 3">XQ-INN 246</strain>
    </source>
</reference>
<dbReference type="InterPro" id="IPR011033">
    <property type="entry name" value="PRC_barrel-like_sf"/>
</dbReference>
<dbReference type="PANTHER" id="PTHR38137">
    <property type="entry name" value="PRC-BARREL DOMAIN PROTEIN"/>
    <property type="match status" value="1"/>
</dbReference>
<dbReference type="Pfam" id="PF05239">
    <property type="entry name" value="PRC"/>
    <property type="match status" value="1"/>
</dbReference>
<dbReference type="Proteomes" id="UP000318864">
    <property type="component" value="Unassembled WGS sequence"/>
</dbReference>
<name>A0A4S3THI3_9EURY</name>
<feature type="domain" description="PRC-barrel" evidence="1">
    <location>
        <begin position="8"/>
        <end position="81"/>
    </location>
</feature>
<dbReference type="RefSeq" id="WP_141466165.1">
    <property type="nucleotide sequence ID" value="NZ_RBZW01000066.1"/>
</dbReference>
<evidence type="ECO:0000313" key="2">
    <source>
        <dbReference type="EMBL" id="THE63381.1"/>
    </source>
</evidence>
<sequence length="97" mass="10733">MDDTPQEITSLVGREVYSNSGVFVGEVEDLQLNLNGEAVVGLALGNLNSELFTEEARTEQGVIVPYRWVRSVGDIILVNDVVERVRDPDEEEDEVLA</sequence>
<evidence type="ECO:0000313" key="3">
    <source>
        <dbReference type="Proteomes" id="UP000318864"/>
    </source>
</evidence>
<gene>
    <name evidence="2" type="ORF">D8Y22_18630</name>
</gene>
<dbReference type="EMBL" id="RBZW01000066">
    <property type="protein sequence ID" value="THE63381.1"/>
    <property type="molecule type" value="Genomic_DNA"/>
</dbReference>
<protein>
    <submittedName>
        <fullName evidence="2">Photosystem reaction center subunit H</fullName>
    </submittedName>
</protein>
<dbReference type="OrthoDB" id="68960at2157"/>
<comment type="caution">
    <text evidence="2">The sequence shown here is derived from an EMBL/GenBank/DDBJ whole genome shotgun (WGS) entry which is preliminary data.</text>
</comment>